<feature type="transmembrane region" description="Helical" evidence="2">
    <location>
        <begin position="211"/>
        <end position="230"/>
    </location>
</feature>
<sequence>MSSSVTSPAEFYLDEGGDGPPRLVLTGPYLVSTIGFVDRELRKIDVELDEIDLSGVTEIDTVGAWTASQLAEKHSAKVVGASSRAERLIKALGESADSSTVRAPREGVMMRVPRAVGEGVANFGAGVLTLLSFLGEVIAGFGSIIRHPRRFRRKAFVHQLERVGVTSLGIIGLMSFLIGIVVAQQGAVQLQQFGAEIYTINLTGRLTLRELGVLMTAIMVAGRSGSAFAAQIGTMKLTEEVDAMRTIGISPIEALVIPRIMAAVLMMPLLGFYAACMGIIGGAFIASISLDIPFLTFLSRIQEVVPMYDLYVGMVKAPVFGLIVAIAGCYQGMQVSGNSEQVGLRTTKAVVQAIFMVIVLDAFFAVFFTQIGWA</sequence>
<comment type="subcellular location">
    <subcellularLocation>
        <location evidence="2">Cell inner membrane</location>
        <topology evidence="2">Multi-pass membrane protein</topology>
    </subcellularLocation>
</comment>
<dbReference type="Proteomes" id="UP000431922">
    <property type="component" value="Unassembled WGS sequence"/>
</dbReference>
<comment type="function">
    <text evidence="1">Could be part of an ABC transporter complex.</text>
</comment>
<feature type="transmembrane region" description="Helical" evidence="2">
    <location>
        <begin position="310"/>
        <end position="330"/>
    </location>
</feature>
<dbReference type="GO" id="GO:0005548">
    <property type="term" value="F:phospholipid transporter activity"/>
    <property type="evidence" value="ECO:0007669"/>
    <property type="project" value="TreeGrafter"/>
</dbReference>
<accession>A0A845B401</accession>
<evidence type="ECO:0000313" key="3">
    <source>
        <dbReference type="EMBL" id="MXP45110.1"/>
    </source>
</evidence>
<dbReference type="AlphaFoldDB" id="A0A845B401"/>
<feature type="transmembrane region" description="Helical" evidence="2">
    <location>
        <begin position="350"/>
        <end position="373"/>
    </location>
</feature>
<feature type="transmembrane region" description="Helical" evidence="2">
    <location>
        <begin position="120"/>
        <end position="142"/>
    </location>
</feature>
<dbReference type="PANTHER" id="PTHR30188">
    <property type="entry name" value="ABC TRANSPORTER PERMEASE PROTEIN-RELATED"/>
    <property type="match status" value="1"/>
</dbReference>
<evidence type="ECO:0000256" key="2">
    <source>
        <dbReference type="RuleBase" id="RU362044"/>
    </source>
</evidence>
<keyword evidence="2" id="KW-1133">Transmembrane helix</keyword>
<comment type="caution">
    <text evidence="3">The sequence shown here is derived from an EMBL/GenBank/DDBJ whole genome shotgun (WGS) entry which is preliminary data.</text>
</comment>
<dbReference type="InterPro" id="IPR030802">
    <property type="entry name" value="Permease_MalE"/>
</dbReference>
<dbReference type="PANTHER" id="PTHR30188:SF3">
    <property type="entry name" value="ABC TRANSPORTER PERMEASE"/>
    <property type="match status" value="1"/>
</dbReference>
<comment type="similarity">
    <text evidence="2">Belongs to the MlaE permease family.</text>
</comment>
<dbReference type="EMBL" id="WTYL01000003">
    <property type="protein sequence ID" value="MXP45110.1"/>
    <property type="molecule type" value="Genomic_DNA"/>
</dbReference>
<protein>
    <submittedName>
        <fullName evidence="3">MlaE family lipid ABC transporter permease subunit</fullName>
    </submittedName>
</protein>
<feature type="transmembrane region" description="Helical" evidence="2">
    <location>
        <begin position="269"/>
        <end position="290"/>
    </location>
</feature>
<evidence type="ECO:0000256" key="1">
    <source>
        <dbReference type="ARBA" id="ARBA00003787"/>
    </source>
</evidence>
<keyword evidence="4" id="KW-1185">Reference proteome</keyword>
<keyword evidence="2" id="KW-0812">Transmembrane</keyword>
<evidence type="ECO:0000313" key="4">
    <source>
        <dbReference type="Proteomes" id="UP000431922"/>
    </source>
</evidence>
<organism evidence="3 4">
    <name type="scientific">Allopontixanthobacter sediminis</name>
    <dbReference type="NCBI Taxonomy" id="1689985"/>
    <lineage>
        <taxon>Bacteria</taxon>
        <taxon>Pseudomonadati</taxon>
        <taxon>Pseudomonadota</taxon>
        <taxon>Alphaproteobacteria</taxon>
        <taxon>Sphingomonadales</taxon>
        <taxon>Erythrobacteraceae</taxon>
        <taxon>Allopontixanthobacter</taxon>
    </lineage>
</organism>
<feature type="transmembrane region" description="Helical" evidence="2">
    <location>
        <begin position="163"/>
        <end position="183"/>
    </location>
</feature>
<keyword evidence="2" id="KW-1003">Cell membrane</keyword>
<dbReference type="OrthoDB" id="9805022at2"/>
<keyword evidence="2" id="KW-0997">Cell inner membrane</keyword>
<dbReference type="GO" id="GO:0043190">
    <property type="term" value="C:ATP-binding cassette (ABC) transporter complex"/>
    <property type="evidence" value="ECO:0007669"/>
    <property type="project" value="InterPro"/>
</dbReference>
<dbReference type="NCBIfam" id="TIGR00056">
    <property type="entry name" value="MlaE family lipid ABC transporter permease subunit"/>
    <property type="match status" value="1"/>
</dbReference>
<name>A0A845B401_9SPHN</name>
<dbReference type="InterPro" id="IPR003453">
    <property type="entry name" value="ABC_MlaE_roteobac"/>
</dbReference>
<dbReference type="Pfam" id="PF02405">
    <property type="entry name" value="MlaE"/>
    <property type="match status" value="1"/>
</dbReference>
<proteinExistence type="inferred from homology"/>
<keyword evidence="2" id="KW-0472">Membrane</keyword>
<gene>
    <name evidence="3" type="ORF">GRI65_11700</name>
</gene>
<reference evidence="3 4" key="1">
    <citation type="submission" date="2019-12" db="EMBL/GenBank/DDBJ databases">
        <title>Genomic-based taxomic classification of the family Erythrobacteraceae.</title>
        <authorList>
            <person name="Xu L."/>
        </authorList>
    </citation>
    <scope>NUCLEOTIDE SEQUENCE [LARGE SCALE GENOMIC DNA]</scope>
    <source>
        <strain evidence="3 4">KCTC 42453</strain>
    </source>
</reference>